<dbReference type="PANTHER" id="PTHR10210">
    <property type="entry name" value="RIBOSE-PHOSPHATE DIPHOSPHOKINASE FAMILY MEMBER"/>
    <property type="match status" value="1"/>
</dbReference>
<dbReference type="InterPro" id="IPR000836">
    <property type="entry name" value="PRTase_dom"/>
</dbReference>
<evidence type="ECO:0000256" key="4">
    <source>
        <dbReference type="ARBA" id="ARBA00022679"/>
    </source>
</evidence>
<dbReference type="Pfam" id="PF14572">
    <property type="entry name" value="Pribosyl_synth"/>
    <property type="match status" value="1"/>
</dbReference>
<dbReference type="SMART" id="SM01400">
    <property type="entry name" value="Pribosyltran_N"/>
    <property type="match status" value="1"/>
</dbReference>
<evidence type="ECO:0000256" key="7">
    <source>
        <dbReference type="ARBA" id="ARBA00022741"/>
    </source>
</evidence>
<dbReference type="GO" id="GO:0005524">
    <property type="term" value="F:ATP binding"/>
    <property type="evidence" value="ECO:0007669"/>
    <property type="project" value="UniProtKB-KW"/>
</dbReference>
<dbReference type="AlphaFoldDB" id="A0A4S4N4V5"/>
<dbReference type="EC" id="2.7.6.1" evidence="3"/>
<dbReference type="InterPro" id="IPR029099">
    <property type="entry name" value="Pribosyltran_N"/>
</dbReference>
<dbReference type="Proteomes" id="UP000308730">
    <property type="component" value="Unassembled WGS sequence"/>
</dbReference>
<keyword evidence="10" id="KW-0460">Magnesium</keyword>
<comment type="pathway">
    <text evidence="1">Metabolic intermediate biosynthesis; 5-phospho-alpha-D-ribose 1-diphosphate biosynthesis; 5-phospho-alpha-D-ribose 1-diphosphate from D-ribose 5-phosphate (route I): step 1/1.</text>
</comment>
<organism evidence="13 14">
    <name type="scientific">Antrodiella citrinella</name>
    <dbReference type="NCBI Taxonomy" id="2447956"/>
    <lineage>
        <taxon>Eukaryota</taxon>
        <taxon>Fungi</taxon>
        <taxon>Dikarya</taxon>
        <taxon>Basidiomycota</taxon>
        <taxon>Agaricomycotina</taxon>
        <taxon>Agaricomycetes</taxon>
        <taxon>Polyporales</taxon>
        <taxon>Steccherinaceae</taxon>
        <taxon>Antrodiella</taxon>
    </lineage>
</organism>
<dbReference type="NCBIfam" id="NF002320">
    <property type="entry name" value="PRK01259.1"/>
    <property type="match status" value="1"/>
</dbReference>
<dbReference type="NCBIfam" id="TIGR01251">
    <property type="entry name" value="ribP_PPkin"/>
    <property type="match status" value="1"/>
</dbReference>
<dbReference type="SUPFAM" id="SSF53271">
    <property type="entry name" value="PRTase-like"/>
    <property type="match status" value="1"/>
</dbReference>
<dbReference type="FunFam" id="3.40.50.2020:FF:000007">
    <property type="entry name" value="Ribose-phosphate pyrophosphokinase"/>
    <property type="match status" value="1"/>
</dbReference>
<evidence type="ECO:0000313" key="14">
    <source>
        <dbReference type="Proteomes" id="UP000308730"/>
    </source>
</evidence>
<protein>
    <recommendedName>
        <fullName evidence="3">ribose-phosphate diphosphokinase</fullName>
        <ecNumber evidence="3">2.7.6.1</ecNumber>
    </recommendedName>
</protein>
<keyword evidence="4" id="KW-0808">Transferase</keyword>
<keyword evidence="8" id="KW-0418">Kinase</keyword>
<dbReference type="GO" id="GO:0006164">
    <property type="term" value="P:purine nucleotide biosynthetic process"/>
    <property type="evidence" value="ECO:0007669"/>
    <property type="project" value="TreeGrafter"/>
</dbReference>
<comment type="catalytic activity">
    <reaction evidence="11">
        <text>D-ribose 5-phosphate + ATP = 5-phospho-alpha-D-ribose 1-diphosphate + AMP + H(+)</text>
        <dbReference type="Rhea" id="RHEA:15609"/>
        <dbReference type="ChEBI" id="CHEBI:15378"/>
        <dbReference type="ChEBI" id="CHEBI:30616"/>
        <dbReference type="ChEBI" id="CHEBI:58017"/>
        <dbReference type="ChEBI" id="CHEBI:78346"/>
        <dbReference type="ChEBI" id="CHEBI:456215"/>
        <dbReference type="EC" id="2.7.6.1"/>
    </reaction>
</comment>
<keyword evidence="6" id="KW-0545">Nucleotide biosynthesis</keyword>
<dbReference type="Gene3D" id="3.40.50.2020">
    <property type="match status" value="2"/>
</dbReference>
<dbReference type="GO" id="GO:0002189">
    <property type="term" value="C:ribose phosphate diphosphokinase complex"/>
    <property type="evidence" value="ECO:0007669"/>
    <property type="project" value="TreeGrafter"/>
</dbReference>
<dbReference type="InterPro" id="IPR029057">
    <property type="entry name" value="PRTase-like"/>
</dbReference>
<comment type="similarity">
    <text evidence="2">Belongs to the ribose-phosphate pyrophosphokinase family.</text>
</comment>
<proteinExistence type="inferred from homology"/>
<keyword evidence="9" id="KW-0067">ATP-binding</keyword>
<evidence type="ECO:0000256" key="8">
    <source>
        <dbReference type="ARBA" id="ARBA00022777"/>
    </source>
</evidence>
<evidence type="ECO:0000256" key="6">
    <source>
        <dbReference type="ARBA" id="ARBA00022727"/>
    </source>
</evidence>
<dbReference type="OrthoDB" id="413572at2759"/>
<comment type="caution">
    <text evidence="13">The sequence shown here is derived from an EMBL/GenBank/DDBJ whole genome shotgun (WGS) entry which is preliminary data.</text>
</comment>
<accession>A0A4S4N4V5</accession>
<dbReference type="Pfam" id="PF13793">
    <property type="entry name" value="Pribosyltran_N"/>
    <property type="match status" value="1"/>
</dbReference>
<dbReference type="PANTHER" id="PTHR10210:SF32">
    <property type="entry name" value="RIBOSE-PHOSPHATE PYROPHOSPHOKINASE 2"/>
    <property type="match status" value="1"/>
</dbReference>
<dbReference type="GO" id="GO:0000287">
    <property type="term" value="F:magnesium ion binding"/>
    <property type="evidence" value="ECO:0007669"/>
    <property type="project" value="InterPro"/>
</dbReference>
<sequence>MFTGNGIKLFTGTSHTELADIIARRLGVPLGKADVTRSGIGETSVRITESVREDDVYIVSTGCGQVNTALMELCIMIHACKIASAKRITAVVPLFPYARQDKKDKSRAPITAKLVANIIQKSGCDHVICKWIAVSVLAVVSPLAKKLYAEPSAIQYIRTNFDLANLVIVSPDAGGAKRATSMADRLGVDFALFHKERKKANEVSRMVLVGHVQGKVAILVDDMADTCGTLCLAAQHLSEAGATRVQGLVTHGILSGNALQTVMDSTLEKLVVTNTLPQEENVAKCSKIEVIDIGNVLAEVIRRSHYGESVSKLFNEVPY</sequence>
<keyword evidence="5" id="KW-0479">Metal-binding</keyword>
<evidence type="ECO:0000256" key="10">
    <source>
        <dbReference type="ARBA" id="ARBA00022842"/>
    </source>
</evidence>
<keyword evidence="7" id="KW-0547">Nucleotide-binding</keyword>
<evidence type="ECO:0000256" key="2">
    <source>
        <dbReference type="ARBA" id="ARBA00006478"/>
    </source>
</evidence>
<dbReference type="FunFam" id="3.40.50.2020:FF:000005">
    <property type="entry name" value="Ribose-phosphate pyrophosphokinase 1"/>
    <property type="match status" value="1"/>
</dbReference>
<evidence type="ECO:0000256" key="11">
    <source>
        <dbReference type="ARBA" id="ARBA00049535"/>
    </source>
</evidence>
<evidence type="ECO:0000256" key="9">
    <source>
        <dbReference type="ARBA" id="ARBA00022840"/>
    </source>
</evidence>
<dbReference type="GO" id="GO:0004749">
    <property type="term" value="F:ribose phosphate diphosphokinase activity"/>
    <property type="evidence" value="ECO:0007669"/>
    <property type="project" value="UniProtKB-EC"/>
</dbReference>
<gene>
    <name evidence="13" type="ORF">EUX98_g102</name>
</gene>
<evidence type="ECO:0000313" key="13">
    <source>
        <dbReference type="EMBL" id="THH34074.1"/>
    </source>
</evidence>
<dbReference type="CDD" id="cd06223">
    <property type="entry name" value="PRTases_typeI"/>
    <property type="match status" value="1"/>
</dbReference>
<evidence type="ECO:0000259" key="12">
    <source>
        <dbReference type="Pfam" id="PF13793"/>
    </source>
</evidence>
<evidence type="ECO:0000256" key="3">
    <source>
        <dbReference type="ARBA" id="ARBA00013247"/>
    </source>
</evidence>
<dbReference type="InterPro" id="IPR005946">
    <property type="entry name" value="Rib-P_diPkinase"/>
</dbReference>
<dbReference type="GO" id="GO:0005737">
    <property type="term" value="C:cytoplasm"/>
    <property type="evidence" value="ECO:0007669"/>
    <property type="project" value="TreeGrafter"/>
</dbReference>
<evidence type="ECO:0000256" key="1">
    <source>
        <dbReference type="ARBA" id="ARBA00004996"/>
    </source>
</evidence>
<reference evidence="13 14" key="1">
    <citation type="submission" date="2019-02" db="EMBL/GenBank/DDBJ databases">
        <title>Genome sequencing of the rare red list fungi Antrodiella citrinella (Flaviporus citrinellus).</title>
        <authorList>
            <person name="Buettner E."/>
            <person name="Kellner H."/>
        </authorList>
    </citation>
    <scope>NUCLEOTIDE SEQUENCE [LARGE SCALE GENOMIC DNA]</scope>
    <source>
        <strain evidence="13 14">DSM 108506</strain>
    </source>
</reference>
<name>A0A4S4N4V5_9APHY</name>
<dbReference type="GO" id="GO:0016301">
    <property type="term" value="F:kinase activity"/>
    <property type="evidence" value="ECO:0007669"/>
    <property type="project" value="UniProtKB-KW"/>
</dbReference>
<feature type="domain" description="Ribose-phosphate pyrophosphokinase N-terminal" evidence="12">
    <location>
        <begin position="7"/>
        <end position="123"/>
    </location>
</feature>
<keyword evidence="14" id="KW-1185">Reference proteome</keyword>
<dbReference type="EMBL" id="SGPM01000001">
    <property type="protein sequence ID" value="THH34074.1"/>
    <property type="molecule type" value="Genomic_DNA"/>
</dbReference>
<dbReference type="GO" id="GO:0006015">
    <property type="term" value="P:5-phosphoribose 1-diphosphate biosynthetic process"/>
    <property type="evidence" value="ECO:0007669"/>
    <property type="project" value="TreeGrafter"/>
</dbReference>
<evidence type="ECO:0000256" key="5">
    <source>
        <dbReference type="ARBA" id="ARBA00022723"/>
    </source>
</evidence>